<accession>A0A1F5NA29</accession>
<dbReference type="Proteomes" id="UP000177610">
    <property type="component" value="Unassembled WGS sequence"/>
</dbReference>
<evidence type="ECO:0000256" key="1">
    <source>
        <dbReference type="SAM" id="MobiDB-lite"/>
    </source>
</evidence>
<evidence type="ECO:0000313" key="3">
    <source>
        <dbReference type="EMBL" id="OGE74428.1"/>
    </source>
</evidence>
<evidence type="ECO:0000313" key="4">
    <source>
        <dbReference type="Proteomes" id="UP000177610"/>
    </source>
</evidence>
<dbReference type="Pfam" id="PF00932">
    <property type="entry name" value="LTD"/>
    <property type="match status" value="1"/>
</dbReference>
<gene>
    <name evidence="3" type="ORF">A2717_02745</name>
</gene>
<dbReference type="EMBL" id="MFEH01000001">
    <property type="protein sequence ID" value="OGE74428.1"/>
    <property type="molecule type" value="Genomic_DNA"/>
</dbReference>
<feature type="compositionally biased region" description="Acidic residues" evidence="1">
    <location>
        <begin position="648"/>
        <end position="658"/>
    </location>
</feature>
<dbReference type="STRING" id="1817821.A2717_02745"/>
<feature type="domain" description="LTD" evidence="2">
    <location>
        <begin position="474"/>
        <end position="586"/>
    </location>
</feature>
<name>A0A1F5NA29_9BACT</name>
<dbReference type="InterPro" id="IPR001322">
    <property type="entry name" value="Lamin_tail_dom"/>
</dbReference>
<dbReference type="AlphaFoldDB" id="A0A1F5NA29"/>
<feature type="compositionally biased region" description="Low complexity" evidence="1">
    <location>
        <begin position="659"/>
        <end position="668"/>
    </location>
</feature>
<dbReference type="PROSITE" id="PS51841">
    <property type="entry name" value="LTD"/>
    <property type="match status" value="1"/>
</dbReference>
<evidence type="ECO:0000259" key="2">
    <source>
        <dbReference type="PROSITE" id="PS51841"/>
    </source>
</evidence>
<comment type="caution">
    <text evidence="3">The sequence shown here is derived from an EMBL/GenBank/DDBJ whole genome shotgun (WGS) entry which is preliminary data.</text>
</comment>
<organism evidence="3 4">
    <name type="scientific">Candidatus Doudnabacteria bacterium RIFCSPHIGHO2_01_FULL_41_86</name>
    <dbReference type="NCBI Taxonomy" id="1817821"/>
    <lineage>
        <taxon>Bacteria</taxon>
        <taxon>Candidatus Doudnaibacteriota</taxon>
    </lineage>
</organism>
<feature type="compositionally biased region" description="Acidic residues" evidence="1">
    <location>
        <begin position="699"/>
        <end position="708"/>
    </location>
</feature>
<sequence>MIQHSNPINNFDIIPPRKRGNVRVRILATSQSNFVSSSNSFGTLFKRGFKMTAMTLVIMLSAVPFLSAYEAHIINVTAEIAFIEPPILTLPGAVDNNSLIGGTGLAGTVDVVMTDDDPDATYIFYTYGSGLNPSTIPDPVCGEPNDADGGGDLKTELIQLSLTSDTVIKAIACDGADGLAHESIINTKVYDFDVLCPPTDVVFPTNLAVLAAGDNPTNDDFIASANIIINGDLRSNNDITASGGGANRNINGNATASGAVSVANYIISGSTTQGAPTTTLPDVQIPTWQANAQAGGTVNGSFVFPNGTSGIELGPTEIMGNLVFNGSNSVTFAGPVYVHGNLVIEQNTTLTQDPALGNNFVTIIVDGTIDIDNNVNFVGNGSGDGSGAFLLISTAAAQAGDNAAIEISNDNSDLGDAVLYASNGDIHINANRVVLAVFATHGTSATNAAIDFESNVTVNYRELPDQIVCGEEIDTLNQLLINEFLPNPTGSDIDGEFVELYNGTNASIDVNNYVLYDNNDANELIISTANVVAGVTTVDPGERLVVYRDGDADFELNNSGGDTVRLYNAAIGLGILIDQKVYTYSPVPDNKSFSRVPDGTANWIDPDPTPGDPNLEFFSTNLRLTDPIVYENSEPEYSEPAMSVVTELEPEPEVESTETEPGPQSEPESQPEPEPESVPAPETIESTDPEQNSAVLPEEPVEEPEDAI</sequence>
<protein>
    <recommendedName>
        <fullName evidence="2">LTD domain-containing protein</fullName>
    </recommendedName>
</protein>
<dbReference type="SUPFAM" id="SSF74853">
    <property type="entry name" value="Lamin A/C globular tail domain"/>
    <property type="match status" value="1"/>
</dbReference>
<proteinExistence type="predicted"/>
<feature type="region of interest" description="Disordered" evidence="1">
    <location>
        <begin position="634"/>
        <end position="708"/>
    </location>
</feature>
<feature type="compositionally biased region" description="Polar residues" evidence="1">
    <location>
        <begin position="684"/>
        <end position="694"/>
    </location>
</feature>
<reference evidence="3 4" key="1">
    <citation type="journal article" date="2016" name="Nat. Commun.">
        <title>Thousands of microbial genomes shed light on interconnected biogeochemical processes in an aquifer system.</title>
        <authorList>
            <person name="Anantharaman K."/>
            <person name="Brown C.T."/>
            <person name="Hug L.A."/>
            <person name="Sharon I."/>
            <person name="Castelle C.J."/>
            <person name="Probst A.J."/>
            <person name="Thomas B.C."/>
            <person name="Singh A."/>
            <person name="Wilkins M.J."/>
            <person name="Karaoz U."/>
            <person name="Brodie E.L."/>
            <person name="Williams K.H."/>
            <person name="Hubbard S.S."/>
            <person name="Banfield J.F."/>
        </authorList>
    </citation>
    <scope>NUCLEOTIDE SEQUENCE [LARGE SCALE GENOMIC DNA]</scope>
</reference>
<dbReference type="InterPro" id="IPR036415">
    <property type="entry name" value="Lamin_tail_dom_sf"/>
</dbReference>